<comment type="caution">
    <text evidence="1">The sequence shown here is derived from an EMBL/GenBank/DDBJ whole genome shotgun (WGS) entry which is preliminary data.</text>
</comment>
<evidence type="ECO:0000313" key="1">
    <source>
        <dbReference type="EMBL" id="ETP46023.1"/>
    </source>
</evidence>
<sequence>MPPIKAWAGKGERTPREFWVLTIRDNGKKMPIIFAIRGVPGDRIEQEGHFYAMQENATMDTNVWKFHVEKLLKFEMPPPHGPSG</sequence>
<accession>W2ZFD5</accession>
<dbReference type="Proteomes" id="UP000018948">
    <property type="component" value="Unassembled WGS sequence"/>
</dbReference>
<proteinExistence type="predicted"/>
<gene>
    <name evidence="1" type="ORF">F442_07684</name>
</gene>
<evidence type="ECO:0008006" key="3">
    <source>
        <dbReference type="Google" id="ProtNLM"/>
    </source>
</evidence>
<protein>
    <recommendedName>
        <fullName evidence="3">DDE-1 domain-containing protein</fullName>
    </recommendedName>
</protein>
<organism evidence="1 2">
    <name type="scientific">Phytophthora nicotianae P10297</name>
    <dbReference type="NCBI Taxonomy" id="1317064"/>
    <lineage>
        <taxon>Eukaryota</taxon>
        <taxon>Sar</taxon>
        <taxon>Stramenopiles</taxon>
        <taxon>Oomycota</taxon>
        <taxon>Peronosporomycetes</taxon>
        <taxon>Peronosporales</taxon>
        <taxon>Peronosporaceae</taxon>
        <taxon>Phytophthora</taxon>
    </lineage>
</organism>
<evidence type="ECO:0000313" key="2">
    <source>
        <dbReference type="Proteomes" id="UP000018948"/>
    </source>
</evidence>
<reference evidence="1 2" key="1">
    <citation type="submission" date="2013-11" db="EMBL/GenBank/DDBJ databases">
        <title>The Genome Sequence of Phytophthora parasitica P10297.</title>
        <authorList>
            <consortium name="The Broad Institute Genomics Platform"/>
            <person name="Russ C."/>
            <person name="Tyler B."/>
            <person name="Panabieres F."/>
            <person name="Shan W."/>
            <person name="Tripathy S."/>
            <person name="Grunwald N."/>
            <person name="Machado M."/>
            <person name="Johnson C.S."/>
            <person name="Walker B."/>
            <person name="Young S.K."/>
            <person name="Zeng Q."/>
            <person name="Gargeya S."/>
            <person name="Fitzgerald M."/>
            <person name="Haas B."/>
            <person name="Abouelleil A."/>
            <person name="Allen A.W."/>
            <person name="Alvarado L."/>
            <person name="Arachchi H.M."/>
            <person name="Berlin A.M."/>
            <person name="Chapman S.B."/>
            <person name="Gainer-Dewar J."/>
            <person name="Goldberg J."/>
            <person name="Griggs A."/>
            <person name="Gujja S."/>
            <person name="Hansen M."/>
            <person name="Howarth C."/>
            <person name="Imamovic A."/>
            <person name="Ireland A."/>
            <person name="Larimer J."/>
            <person name="McCowan C."/>
            <person name="Murphy C."/>
            <person name="Pearson M."/>
            <person name="Poon T.W."/>
            <person name="Priest M."/>
            <person name="Roberts A."/>
            <person name="Saif S."/>
            <person name="Shea T."/>
            <person name="Sisk P."/>
            <person name="Sykes S."/>
            <person name="Wortman J."/>
            <person name="Nusbaum C."/>
            <person name="Birren B."/>
        </authorList>
    </citation>
    <scope>NUCLEOTIDE SEQUENCE [LARGE SCALE GENOMIC DNA]</scope>
    <source>
        <strain evidence="1 2">P10297</strain>
    </source>
</reference>
<dbReference type="EMBL" id="ANIY01001619">
    <property type="protein sequence ID" value="ETP46023.1"/>
    <property type="molecule type" value="Genomic_DNA"/>
</dbReference>
<name>W2ZFD5_PHYNI</name>
<dbReference type="AlphaFoldDB" id="W2ZFD5"/>